<comment type="similarity">
    <text evidence="4">Belongs to the class I-like SAM-binding methyltransferase superfamily. RNA M5U methyltransferase family.</text>
</comment>
<dbReference type="EMBL" id="BIFH01000036">
    <property type="protein sequence ID" value="GCE00017.1"/>
    <property type="molecule type" value="Genomic_DNA"/>
</dbReference>
<dbReference type="InterPro" id="IPR002792">
    <property type="entry name" value="TRAM_dom"/>
</dbReference>
<dbReference type="Gene3D" id="3.40.50.150">
    <property type="entry name" value="Vaccinia Virus protein VP39"/>
    <property type="match status" value="1"/>
</dbReference>
<protein>
    <submittedName>
        <fullName evidence="6">Putative RNA methyltransferase</fullName>
    </submittedName>
</protein>
<keyword evidence="2 4" id="KW-0808">Transferase</keyword>
<accession>A0A401YZI8</accession>
<dbReference type="PANTHER" id="PTHR11061:SF30">
    <property type="entry name" value="TRNA (URACIL(54)-C(5))-METHYLTRANSFERASE"/>
    <property type="match status" value="1"/>
</dbReference>
<dbReference type="InterPro" id="IPR010280">
    <property type="entry name" value="U5_MeTrfase_fam"/>
</dbReference>
<evidence type="ECO:0000256" key="1">
    <source>
        <dbReference type="ARBA" id="ARBA00022603"/>
    </source>
</evidence>
<feature type="domain" description="TRAM" evidence="5">
    <location>
        <begin position="12"/>
        <end position="72"/>
    </location>
</feature>
<sequence>MSVGSTTPESDQSLRGERYEVEIGPVAHGGHCVARHEGRVIFVRHGLPGERAVVEITDGGPTSRFLRGDVVEVLHASPDRITPACPVAGPGMCGGCDWQHATPAAQRRLKGDVVAEQLLRLGKVDVQVEVEAVDSPPGQPEGLGWRTRVQFAVDPATGRAGLRKHRSHDVQPIDACPIAAPGVEELGIEAHAWPGVASIEAVSATGSLDRAVTVVPAEGADGRMPIVELNRAVSVFRADDKGRVRKVHGRPAVREVAAGRTWKVSGGGFWQVHPAAADVLVEAVVEGLEPRPGDLALDLYCGVGLFAGALSERLADSDTIIGVESSRQAVEDAIHNLRDVPGARFEVGTVEKVLSRPGFLRRADIVVLDPPRAGAGKAVVERIARLTPRRVAYVACDPAALARDVAYFAGAGFKLRSLRSFDLFPNTHHIESVAILEPAPRAAKREGARGRR</sequence>
<name>A0A401YZI8_9ACTN</name>
<dbReference type="InterPro" id="IPR029063">
    <property type="entry name" value="SAM-dependent_MTases_sf"/>
</dbReference>
<dbReference type="CDD" id="cd02440">
    <property type="entry name" value="AdoMet_MTases"/>
    <property type="match status" value="1"/>
</dbReference>
<evidence type="ECO:0000313" key="6">
    <source>
        <dbReference type="EMBL" id="GCE00017.1"/>
    </source>
</evidence>
<evidence type="ECO:0000259" key="5">
    <source>
        <dbReference type="PROSITE" id="PS50926"/>
    </source>
</evidence>
<feature type="active site" description="Nucleophile" evidence="4">
    <location>
        <position position="396"/>
    </location>
</feature>
<gene>
    <name evidence="6" type="ORF">EHYA_07741</name>
</gene>
<dbReference type="Gene3D" id="2.40.50.140">
    <property type="entry name" value="Nucleic acid-binding proteins"/>
    <property type="match status" value="1"/>
</dbReference>
<dbReference type="RefSeq" id="WP_126641763.1">
    <property type="nucleotide sequence ID" value="NZ_BIFH01000036.1"/>
</dbReference>
<keyword evidence="7" id="KW-1185">Reference proteome</keyword>
<dbReference type="Proteomes" id="UP000286931">
    <property type="component" value="Unassembled WGS sequence"/>
</dbReference>
<keyword evidence="3 4" id="KW-0949">S-adenosyl-L-methionine</keyword>
<evidence type="ECO:0000313" key="7">
    <source>
        <dbReference type="Proteomes" id="UP000286931"/>
    </source>
</evidence>
<feature type="binding site" evidence="4">
    <location>
        <position position="300"/>
    </location>
    <ligand>
        <name>S-adenosyl-L-methionine</name>
        <dbReference type="ChEBI" id="CHEBI:59789"/>
    </ligand>
</feature>
<dbReference type="GO" id="GO:0070475">
    <property type="term" value="P:rRNA base methylation"/>
    <property type="evidence" value="ECO:0007669"/>
    <property type="project" value="TreeGrafter"/>
</dbReference>
<dbReference type="SUPFAM" id="SSF53335">
    <property type="entry name" value="S-adenosyl-L-methionine-dependent methyltransferases"/>
    <property type="match status" value="1"/>
</dbReference>
<dbReference type="PROSITE" id="PS51687">
    <property type="entry name" value="SAM_MT_RNA_M5U"/>
    <property type="match status" value="1"/>
</dbReference>
<keyword evidence="1 4" id="KW-0489">Methyltransferase</keyword>
<dbReference type="Pfam" id="PF01938">
    <property type="entry name" value="TRAM"/>
    <property type="match status" value="1"/>
</dbReference>
<dbReference type="SUPFAM" id="SSF50249">
    <property type="entry name" value="Nucleic acid-binding proteins"/>
    <property type="match status" value="1"/>
</dbReference>
<organism evidence="6 7">
    <name type="scientific">Embleya hyalina</name>
    <dbReference type="NCBI Taxonomy" id="516124"/>
    <lineage>
        <taxon>Bacteria</taxon>
        <taxon>Bacillati</taxon>
        <taxon>Actinomycetota</taxon>
        <taxon>Actinomycetes</taxon>
        <taxon>Kitasatosporales</taxon>
        <taxon>Streptomycetaceae</taxon>
        <taxon>Embleya</taxon>
    </lineage>
</organism>
<dbReference type="OrthoDB" id="9804590at2"/>
<comment type="caution">
    <text evidence="6">The sequence shown here is derived from an EMBL/GenBank/DDBJ whole genome shotgun (WGS) entry which is preliminary data.</text>
</comment>
<evidence type="ECO:0000256" key="2">
    <source>
        <dbReference type="ARBA" id="ARBA00022679"/>
    </source>
</evidence>
<dbReference type="Pfam" id="PF05958">
    <property type="entry name" value="tRNA_U5-meth_tr"/>
    <property type="match status" value="1"/>
</dbReference>
<feature type="binding site" evidence="4">
    <location>
        <position position="271"/>
    </location>
    <ligand>
        <name>S-adenosyl-L-methionine</name>
        <dbReference type="ChEBI" id="CHEBI:59789"/>
    </ligand>
</feature>
<evidence type="ECO:0000256" key="3">
    <source>
        <dbReference type="ARBA" id="ARBA00022691"/>
    </source>
</evidence>
<dbReference type="Gene3D" id="2.40.50.1070">
    <property type="match status" value="1"/>
</dbReference>
<dbReference type="PANTHER" id="PTHR11061">
    <property type="entry name" value="RNA M5U METHYLTRANSFERASE"/>
    <property type="match status" value="1"/>
</dbReference>
<feature type="binding site" evidence="4">
    <location>
        <position position="324"/>
    </location>
    <ligand>
        <name>S-adenosyl-L-methionine</name>
        <dbReference type="ChEBI" id="CHEBI:59789"/>
    </ligand>
</feature>
<evidence type="ECO:0000256" key="4">
    <source>
        <dbReference type="PROSITE-ProRule" id="PRU01024"/>
    </source>
</evidence>
<feature type="binding site" evidence="4">
    <location>
        <position position="369"/>
    </location>
    <ligand>
        <name>S-adenosyl-L-methionine</name>
        <dbReference type="ChEBI" id="CHEBI:59789"/>
    </ligand>
</feature>
<dbReference type="InterPro" id="IPR012340">
    <property type="entry name" value="NA-bd_OB-fold"/>
</dbReference>
<proteinExistence type="inferred from homology"/>
<dbReference type="AlphaFoldDB" id="A0A401YZI8"/>
<dbReference type="GO" id="GO:0070041">
    <property type="term" value="F:rRNA (uridine-C5-)-methyltransferase activity"/>
    <property type="evidence" value="ECO:0007669"/>
    <property type="project" value="TreeGrafter"/>
</dbReference>
<dbReference type="PROSITE" id="PS50926">
    <property type="entry name" value="TRAM"/>
    <property type="match status" value="1"/>
</dbReference>
<reference evidence="6 7" key="1">
    <citation type="submission" date="2018-12" db="EMBL/GenBank/DDBJ databases">
        <title>Draft genome sequence of Embleya hyalina NBRC 13850T.</title>
        <authorList>
            <person name="Komaki H."/>
            <person name="Hosoyama A."/>
            <person name="Kimura A."/>
            <person name="Ichikawa N."/>
            <person name="Tamura T."/>
        </authorList>
    </citation>
    <scope>NUCLEOTIDE SEQUENCE [LARGE SCALE GENOMIC DNA]</scope>
    <source>
        <strain evidence="6 7">NBRC 13850</strain>
    </source>
</reference>